<accession>A0A6L8USL1</accession>
<comment type="caution">
    <text evidence="2">The sequence shown here is derived from an EMBL/GenBank/DDBJ whole genome shotgun (WGS) entry which is preliminary data.</text>
</comment>
<evidence type="ECO:0000313" key="3">
    <source>
        <dbReference type="Proteomes" id="UP000481087"/>
    </source>
</evidence>
<dbReference type="Proteomes" id="UP000481087">
    <property type="component" value="Unassembled WGS sequence"/>
</dbReference>
<feature type="coiled-coil region" evidence="1">
    <location>
        <begin position="3"/>
        <end position="44"/>
    </location>
</feature>
<evidence type="ECO:0000256" key="1">
    <source>
        <dbReference type="SAM" id="Coils"/>
    </source>
</evidence>
<protein>
    <submittedName>
        <fullName evidence="2">Uncharacterized protein</fullName>
    </submittedName>
</protein>
<evidence type="ECO:0000313" key="2">
    <source>
        <dbReference type="EMBL" id="MZQ80917.1"/>
    </source>
</evidence>
<organism evidence="2 3">
    <name type="scientific">Paenibacillus silvestris</name>
    <dbReference type="NCBI Taxonomy" id="2606219"/>
    <lineage>
        <taxon>Bacteria</taxon>
        <taxon>Bacillati</taxon>
        <taxon>Bacillota</taxon>
        <taxon>Bacilli</taxon>
        <taxon>Bacillales</taxon>
        <taxon>Paenibacillaceae</taxon>
        <taxon>Paenibacillus</taxon>
    </lineage>
</organism>
<dbReference type="RefSeq" id="WP_161405227.1">
    <property type="nucleotide sequence ID" value="NZ_WTUZ01000005.1"/>
</dbReference>
<dbReference type="EMBL" id="WTUZ01000005">
    <property type="protein sequence ID" value="MZQ80917.1"/>
    <property type="molecule type" value="Genomic_DNA"/>
</dbReference>
<sequence>MTKFEIELKLAELIDEQQSAEAERNKLDERIQEIESEKVRLEKMLKGTI</sequence>
<reference evidence="2 3" key="1">
    <citation type="submission" date="2019-12" db="EMBL/GenBank/DDBJ databases">
        <title>Paenibacillus sp. nov. sp. isolated from soil.</title>
        <authorList>
            <person name="Kim J."/>
            <person name="Jeong S.E."/>
            <person name="Jung H.S."/>
            <person name="Jeon C.O."/>
        </authorList>
    </citation>
    <scope>NUCLEOTIDE SEQUENCE [LARGE SCALE GENOMIC DNA]</scope>
    <source>
        <strain evidence="2 3">5J-6</strain>
    </source>
</reference>
<proteinExistence type="predicted"/>
<name>A0A6L8USL1_9BACL</name>
<gene>
    <name evidence="2" type="ORF">GQF01_02025</name>
</gene>
<keyword evidence="1" id="KW-0175">Coiled coil</keyword>
<dbReference type="AlphaFoldDB" id="A0A6L8USL1"/>
<keyword evidence="3" id="KW-1185">Reference proteome</keyword>